<feature type="compositionally biased region" description="Acidic residues" evidence="1">
    <location>
        <begin position="75"/>
        <end position="86"/>
    </location>
</feature>
<reference evidence="2" key="1">
    <citation type="submission" date="2023-03" db="EMBL/GenBank/DDBJ databases">
        <title>Massive genome expansion in bonnet fungi (Mycena s.s.) driven by repeated elements and novel gene families across ecological guilds.</title>
        <authorList>
            <consortium name="Lawrence Berkeley National Laboratory"/>
            <person name="Harder C.B."/>
            <person name="Miyauchi S."/>
            <person name="Viragh M."/>
            <person name="Kuo A."/>
            <person name="Thoen E."/>
            <person name="Andreopoulos B."/>
            <person name="Lu D."/>
            <person name="Skrede I."/>
            <person name="Drula E."/>
            <person name="Henrissat B."/>
            <person name="Morin E."/>
            <person name="Kohler A."/>
            <person name="Barry K."/>
            <person name="LaButti K."/>
            <person name="Morin E."/>
            <person name="Salamov A."/>
            <person name="Lipzen A."/>
            <person name="Mereny Z."/>
            <person name="Hegedus B."/>
            <person name="Baldrian P."/>
            <person name="Stursova M."/>
            <person name="Weitz H."/>
            <person name="Taylor A."/>
            <person name="Grigoriev I.V."/>
            <person name="Nagy L.G."/>
            <person name="Martin F."/>
            <person name="Kauserud H."/>
        </authorList>
    </citation>
    <scope>NUCLEOTIDE SEQUENCE</scope>
    <source>
        <strain evidence="2">9144</strain>
    </source>
</reference>
<evidence type="ECO:0008006" key="4">
    <source>
        <dbReference type="Google" id="ProtNLM"/>
    </source>
</evidence>
<organism evidence="2 3">
    <name type="scientific">Mycena pura</name>
    <dbReference type="NCBI Taxonomy" id="153505"/>
    <lineage>
        <taxon>Eukaryota</taxon>
        <taxon>Fungi</taxon>
        <taxon>Dikarya</taxon>
        <taxon>Basidiomycota</taxon>
        <taxon>Agaricomycotina</taxon>
        <taxon>Agaricomycetes</taxon>
        <taxon>Agaricomycetidae</taxon>
        <taxon>Agaricales</taxon>
        <taxon>Marasmiineae</taxon>
        <taxon>Mycenaceae</taxon>
        <taxon>Mycena</taxon>
    </lineage>
</organism>
<feature type="region of interest" description="Disordered" evidence="1">
    <location>
        <begin position="1"/>
        <end position="26"/>
    </location>
</feature>
<feature type="compositionally biased region" description="Low complexity" evidence="1">
    <location>
        <begin position="248"/>
        <end position="257"/>
    </location>
</feature>
<evidence type="ECO:0000313" key="2">
    <source>
        <dbReference type="EMBL" id="KAJ7198935.1"/>
    </source>
</evidence>
<evidence type="ECO:0000313" key="3">
    <source>
        <dbReference type="Proteomes" id="UP001219525"/>
    </source>
</evidence>
<name>A0AAD6UZF5_9AGAR</name>
<feature type="compositionally biased region" description="Basic and acidic residues" evidence="1">
    <location>
        <begin position="274"/>
        <end position="293"/>
    </location>
</feature>
<feature type="compositionally biased region" description="Low complexity" evidence="1">
    <location>
        <begin position="1"/>
        <end position="15"/>
    </location>
</feature>
<feature type="compositionally biased region" description="Basic and acidic residues" evidence="1">
    <location>
        <begin position="152"/>
        <end position="161"/>
    </location>
</feature>
<proteinExistence type="predicted"/>
<feature type="region of interest" description="Disordered" evidence="1">
    <location>
        <begin position="248"/>
        <end position="293"/>
    </location>
</feature>
<keyword evidence="3" id="KW-1185">Reference proteome</keyword>
<feature type="region of interest" description="Disordered" evidence="1">
    <location>
        <begin position="54"/>
        <end position="121"/>
    </location>
</feature>
<dbReference type="Proteomes" id="UP001219525">
    <property type="component" value="Unassembled WGS sequence"/>
</dbReference>
<sequence>MSSANNNASGASGSGRNKGKAREMSADVARRIELEQRAAELAEQMAALQAELAQLKRRDDKNVEEDNGGNNGGHDEEDDGEREEETNAGQKRPAPEEGGEGRKPEIKRRRKHYGQMYRTSGRPIRFASSSCERCRRKKVKCSFVLVTDKSRVNRREKEKSGKPAGKSGRPRPGSRARVLCRIRRSGTTCAATRWEDLRTRMMAVEIRLGIEPGGRLYRIEESEPPSPMPPPPVPKVERLTLPQLIFEPNEGTAGPAEEGAEQRELIEGAPEEDSWPRRWSVDVPEEAARVEGQ</sequence>
<protein>
    <recommendedName>
        <fullName evidence="4">Zn(2)-C6 fungal-type domain-containing protein</fullName>
    </recommendedName>
</protein>
<evidence type="ECO:0000256" key="1">
    <source>
        <dbReference type="SAM" id="MobiDB-lite"/>
    </source>
</evidence>
<dbReference type="EMBL" id="JARJCW010000070">
    <property type="protein sequence ID" value="KAJ7198935.1"/>
    <property type="molecule type" value="Genomic_DNA"/>
</dbReference>
<feature type="region of interest" description="Disordered" evidence="1">
    <location>
        <begin position="152"/>
        <end position="175"/>
    </location>
</feature>
<comment type="caution">
    <text evidence="2">The sequence shown here is derived from an EMBL/GenBank/DDBJ whole genome shotgun (WGS) entry which is preliminary data.</text>
</comment>
<gene>
    <name evidence="2" type="ORF">GGX14DRAFT_573024</name>
</gene>
<accession>A0AAD6UZF5</accession>
<dbReference type="AlphaFoldDB" id="A0AAD6UZF5"/>
<feature type="compositionally biased region" description="Basic and acidic residues" evidence="1">
    <location>
        <begin position="93"/>
        <end position="104"/>
    </location>
</feature>